<evidence type="ECO:0000256" key="2">
    <source>
        <dbReference type="ARBA" id="ARBA00004170"/>
    </source>
</evidence>
<comment type="function">
    <text evidence="1 10">Produces ATP from ADP in the presence of a proton gradient across the membrane. The gamma chain is believed to be important in regulating ATPase activity and the flow of protons through the CF(0) complex.</text>
</comment>
<protein>
    <recommendedName>
        <fullName evidence="10">ATP synthase gamma chain</fullName>
    </recommendedName>
    <alternativeName>
        <fullName evidence="10">ATP synthase F1 sector gamma subunit</fullName>
    </alternativeName>
    <alternativeName>
        <fullName evidence="10">F-ATPase gamma subunit</fullName>
    </alternativeName>
</protein>
<sequence length="288" mass="32050">MAGAGIKEIKTRMTSVESTKQITKAMELVASSKLRKAKDRAESSRPYFNTLYSTIKDISQGSKGIKDDFLKQREVKNRCYIVVAGDRGLAGGYNSNILKSTVAHMEGKQEKVIPIGKKAYEFFEKRGYDIVKSVESVEHCEYDNALEITNNVMDLYKKGEVDEVYMAYTEFISPLVQNVKLIKVLPLAFEKEEAKSQEKSASKGRVQYLPSAEAVLGYIIPKYISGTIYGGVIESFASEQGARRTAMESATDNADEMLSDLELKYNRARQSAVTQEITEIVGGVEALK</sequence>
<accession>A0ABR7JT10</accession>
<comment type="similarity">
    <text evidence="3 10">Belongs to the ATPase gamma chain family.</text>
</comment>
<evidence type="ECO:0000313" key="12">
    <source>
        <dbReference type="Proteomes" id="UP000609849"/>
    </source>
</evidence>
<keyword evidence="8 10" id="KW-0139">CF(1)</keyword>
<keyword evidence="5 10" id="KW-0375">Hydrogen ion transport</keyword>
<dbReference type="Gene3D" id="3.40.1380.10">
    <property type="match status" value="1"/>
</dbReference>
<dbReference type="SUPFAM" id="SSF52943">
    <property type="entry name" value="ATP synthase (F1-ATPase), gamma subunit"/>
    <property type="match status" value="1"/>
</dbReference>
<comment type="subunit">
    <text evidence="10">F-type ATPases have 2 components, CF(1) - the catalytic core - and CF(0) - the membrane proton channel. CF(1) has five subunits: alpha(3), beta(3), gamma(1), delta(1), epsilon(1). CF(0) has three main subunits: a, b and c.</text>
</comment>
<keyword evidence="10" id="KW-1003">Cell membrane</keyword>
<dbReference type="PRINTS" id="PR00126">
    <property type="entry name" value="ATPASEGAMMA"/>
</dbReference>
<dbReference type="PANTHER" id="PTHR11693">
    <property type="entry name" value="ATP SYNTHASE GAMMA CHAIN"/>
    <property type="match status" value="1"/>
</dbReference>
<dbReference type="EMBL" id="JACRWE010000009">
    <property type="protein sequence ID" value="MBC5998052.1"/>
    <property type="molecule type" value="Genomic_DNA"/>
</dbReference>
<organism evidence="11 12">
    <name type="scientific">Romboutsia faecis</name>
    <dbReference type="NCBI Taxonomy" id="2764597"/>
    <lineage>
        <taxon>Bacteria</taxon>
        <taxon>Bacillati</taxon>
        <taxon>Bacillota</taxon>
        <taxon>Clostridia</taxon>
        <taxon>Peptostreptococcales</taxon>
        <taxon>Peptostreptococcaceae</taxon>
        <taxon>Romboutsia</taxon>
    </lineage>
</organism>
<name>A0ABR7JT10_9FIRM</name>
<comment type="caution">
    <text evidence="11">The sequence shown here is derived from an EMBL/GenBank/DDBJ whole genome shotgun (WGS) entry which is preliminary data.</text>
</comment>
<reference evidence="11 12" key="1">
    <citation type="submission" date="2020-08" db="EMBL/GenBank/DDBJ databases">
        <authorList>
            <person name="Liu C."/>
            <person name="Sun Q."/>
        </authorList>
    </citation>
    <scope>NUCLEOTIDE SEQUENCE [LARGE SCALE GENOMIC DNA]</scope>
    <source>
        <strain evidence="11 12">NSJ-18</strain>
    </source>
</reference>
<evidence type="ECO:0000313" key="11">
    <source>
        <dbReference type="EMBL" id="MBC5998052.1"/>
    </source>
</evidence>
<evidence type="ECO:0000256" key="7">
    <source>
        <dbReference type="ARBA" id="ARBA00023136"/>
    </source>
</evidence>
<evidence type="ECO:0000256" key="6">
    <source>
        <dbReference type="ARBA" id="ARBA00023065"/>
    </source>
</evidence>
<keyword evidence="4 10" id="KW-0813">Transport</keyword>
<evidence type="ECO:0000256" key="3">
    <source>
        <dbReference type="ARBA" id="ARBA00007681"/>
    </source>
</evidence>
<dbReference type="NCBIfam" id="TIGR01146">
    <property type="entry name" value="ATPsyn_F1gamma"/>
    <property type="match status" value="1"/>
</dbReference>
<dbReference type="Proteomes" id="UP000609849">
    <property type="component" value="Unassembled WGS sequence"/>
</dbReference>
<dbReference type="CDD" id="cd12151">
    <property type="entry name" value="F1-ATPase_gamma"/>
    <property type="match status" value="1"/>
</dbReference>
<evidence type="ECO:0000256" key="8">
    <source>
        <dbReference type="ARBA" id="ARBA00023196"/>
    </source>
</evidence>
<dbReference type="HAMAP" id="MF_00815">
    <property type="entry name" value="ATP_synth_gamma_bact"/>
    <property type="match status" value="1"/>
</dbReference>
<keyword evidence="7 10" id="KW-0472">Membrane</keyword>
<evidence type="ECO:0000256" key="9">
    <source>
        <dbReference type="ARBA" id="ARBA00023310"/>
    </source>
</evidence>
<comment type="subcellular location">
    <subcellularLocation>
        <location evidence="10">Cell membrane</location>
        <topology evidence="10">Peripheral membrane protein</topology>
    </subcellularLocation>
    <subcellularLocation>
        <location evidence="2">Membrane</location>
        <topology evidence="2">Peripheral membrane protein</topology>
    </subcellularLocation>
</comment>
<dbReference type="InterPro" id="IPR035968">
    <property type="entry name" value="ATP_synth_F1_ATPase_gsu"/>
</dbReference>
<evidence type="ECO:0000256" key="10">
    <source>
        <dbReference type="HAMAP-Rule" id="MF_00815"/>
    </source>
</evidence>
<keyword evidence="9 10" id="KW-0066">ATP synthesis</keyword>
<gene>
    <name evidence="10 11" type="primary">atpG</name>
    <name evidence="11" type="ORF">H8923_14920</name>
</gene>
<dbReference type="Pfam" id="PF00231">
    <property type="entry name" value="ATP-synt"/>
    <property type="match status" value="1"/>
</dbReference>
<evidence type="ECO:0000256" key="4">
    <source>
        <dbReference type="ARBA" id="ARBA00022448"/>
    </source>
</evidence>
<keyword evidence="6 10" id="KW-0406">Ion transport</keyword>
<dbReference type="PANTHER" id="PTHR11693:SF22">
    <property type="entry name" value="ATP SYNTHASE SUBUNIT GAMMA, MITOCHONDRIAL"/>
    <property type="match status" value="1"/>
</dbReference>
<evidence type="ECO:0000256" key="1">
    <source>
        <dbReference type="ARBA" id="ARBA00003456"/>
    </source>
</evidence>
<keyword evidence="12" id="KW-1185">Reference proteome</keyword>
<dbReference type="Gene3D" id="1.10.287.80">
    <property type="entry name" value="ATP synthase, gamma subunit, helix hairpin domain"/>
    <property type="match status" value="1"/>
</dbReference>
<proteinExistence type="inferred from homology"/>
<evidence type="ECO:0000256" key="5">
    <source>
        <dbReference type="ARBA" id="ARBA00022781"/>
    </source>
</evidence>
<dbReference type="RefSeq" id="WP_153972728.1">
    <property type="nucleotide sequence ID" value="NZ_JACRWE010000009.1"/>
</dbReference>
<dbReference type="InterPro" id="IPR000131">
    <property type="entry name" value="ATP_synth_F1_gsu"/>
</dbReference>